<keyword evidence="7" id="KW-1185">Reference proteome</keyword>
<dbReference type="Pfam" id="PF00355">
    <property type="entry name" value="Rieske"/>
    <property type="match status" value="1"/>
</dbReference>
<evidence type="ECO:0000256" key="3">
    <source>
        <dbReference type="ARBA" id="ARBA00023004"/>
    </source>
</evidence>
<dbReference type="STRING" id="1452487.AVW16_02390"/>
<dbReference type="InterPro" id="IPR036922">
    <property type="entry name" value="Rieske_2Fe-2S_sf"/>
</dbReference>
<keyword evidence="4" id="KW-0411">Iron-sulfur</keyword>
<dbReference type="OrthoDB" id="9794779at2"/>
<accession>A0A165ELZ9</accession>
<dbReference type="PROSITE" id="PS51296">
    <property type="entry name" value="RIESKE"/>
    <property type="match status" value="1"/>
</dbReference>
<proteinExistence type="predicted"/>
<dbReference type="PANTHER" id="PTHR40261:SF1">
    <property type="entry name" value="RIESKE DOMAIN-CONTAINING PROTEIN"/>
    <property type="match status" value="1"/>
</dbReference>
<name>A0A165ELZ9_9NEIS</name>
<reference evidence="7" key="1">
    <citation type="submission" date="2016-01" db="EMBL/GenBank/DDBJ databases">
        <title>Draft genome of Chromobacterium sp. F49.</title>
        <authorList>
            <person name="Hong K.W."/>
        </authorList>
    </citation>
    <scope>NUCLEOTIDE SEQUENCE [LARGE SCALE GENOMIC DNA]</scope>
    <source>
        <strain evidence="7">CN10</strain>
    </source>
</reference>
<protein>
    <submittedName>
        <fullName evidence="6">(2Fe-2S)-binding protein</fullName>
    </submittedName>
</protein>
<evidence type="ECO:0000256" key="4">
    <source>
        <dbReference type="ARBA" id="ARBA00023014"/>
    </source>
</evidence>
<keyword evidence="3" id="KW-0408">Iron</keyword>
<dbReference type="RefSeq" id="WP_066614323.1">
    <property type="nucleotide sequence ID" value="NZ_LQQU01000058.1"/>
</dbReference>
<gene>
    <name evidence="6" type="ORF">AVW16_02390</name>
</gene>
<keyword evidence="1" id="KW-0001">2Fe-2S</keyword>
<dbReference type="EMBL" id="LQQU01000058">
    <property type="protein sequence ID" value="KZE25894.1"/>
    <property type="molecule type" value="Genomic_DNA"/>
</dbReference>
<keyword evidence="2" id="KW-0479">Metal-binding</keyword>
<evidence type="ECO:0000313" key="6">
    <source>
        <dbReference type="EMBL" id="KZE25894.1"/>
    </source>
</evidence>
<dbReference type="PANTHER" id="PTHR40261">
    <property type="match status" value="1"/>
</dbReference>
<dbReference type="Gene3D" id="2.102.10.10">
    <property type="entry name" value="Rieske [2Fe-2S] iron-sulphur domain"/>
    <property type="match status" value="1"/>
</dbReference>
<organism evidence="6 7">
    <name type="scientific">Crenobacter luteus</name>
    <dbReference type="NCBI Taxonomy" id="1452487"/>
    <lineage>
        <taxon>Bacteria</taxon>
        <taxon>Pseudomonadati</taxon>
        <taxon>Pseudomonadota</taxon>
        <taxon>Betaproteobacteria</taxon>
        <taxon>Neisseriales</taxon>
        <taxon>Neisseriaceae</taxon>
        <taxon>Crenobacter</taxon>
    </lineage>
</organism>
<feature type="domain" description="Rieske" evidence="5">
    <location>
        <begin position="42"/>
        <end position="114"/>
    </location>
</feature>
<dbReference type="GO" id="GO:0046872">
    <property type="term" value="F:metal ion binding"/>
    <property type="evidence" value="ECO:0007669"/>
    <property type="project" value="UniProtKB-KW"/>
</dbReference>
<dbReference type="Proteomes" id="UP000076625">
    <property type="component" value="Unassembled WGS sequence"/>
</dbReference>
<dbReference type="InterPro" id="IPR017941">
    <property type="entry name" value="Rieske_2Fe-2S"/>
</dbReference>
<evidence type="ECO:0000313" key="7">
    <source>
        <dbReference type="Proteomes" id="UP000076625"/>
    </source>
</evidence>
<dbReference type="AlphaFoldDB" id="A0A165ELZ9"/>
<comment type="caution">
    <text evidence="6">The sequence shown here is derived from an EMBL/GenBank/DDBJ whole genome shotgun (WGS) entry which is preliminary data.</text>
</comment>
<evidence type="ECO:0000256" key="2">
    <source>
        <dbReference type="ARBA" id="ARBA00022723"/>
    </source>
</evidence>
<dbReference type="GO" id="GO:0051537">
    <property type="term" value="F:2 iron, 2 sulfur cluster binding"/>
    <property type="evidence" value="ECO:0007669"/>
    <property type="project" value="UniProtKB-KW"/>
</dbReference>
<dbReference type="SUPFAM" id="SSF50022">
    <property type="entry name" value="ISP domain"/>
    <property type="match status" value="1"/>
</dbReference>
<evidence type="ECO:0000256" key="1">
    <source>
        <dbReference type="ARBA" id="ARBA00022714"/>
    </source>
</evidence>
<sequence>MAAAATELICPSGALEERGVGVRFVIEHASGEKTKGFAVRFQGQVYAFRNACRHVPVELDLVDGHFFDPSREFLVCSMHGALYAPDTGLCVAGPCKGASLHALAVEERDGQVYVTG</sequence>
<evidence type="ECO:0000259" key="5">
    <source>
        <dbReference type="PROSITE" id="PS51296"/>
    </source>
</evidence>